<feature type="non-terminal residue" evidence="1">
    <location>
        <position position="23"/>
    </location>
</feature>
<feature type="non-terminal residue" evidence="1">
    <location>
        <position position="1"/>
    </location>
</feature>
<accession>A0A382SDD9</accession>
<proteinExistence type="predicted"/>
<gene>
    <name evidence="1" type="ORF">METZ01_LOCUS360733</name>
</gene>
<evidence type="ECO:0000313" key="1">
    <source>
        <dbReference type="EMBL" id="SVD07879.1"/>
    </source>
</evidence>
<dbReference type="AlphaFoldDB" id="A0A382SDD9"/>
<sequence>VVINNLVRQARNRQGGAAASASG</sequence>
<dbReference type="EMBL" id="UINC01128249">
    <property type="protein sequence ID" value="SVD07879.1"/>
    <property type="molecule type" value="Genomic_DNA"/>
</dbReference>
<name>A0A382SDD9_9ZZZZ</name>
<protein>
    <submittedName>
        <fullName evidence="1">Uncharacterized protein</fullName>
    </submittedName>
</protein>
<reference evidence="1" key="1">
    <citation type="submission" date="2018-05" db="EMBL/GenBank/DDBJ databases">
        <authorList>
            <person name="Lanie J.A."/>
            <person name="Ng W.-L."/>
            <person name="Kazmierczak K.M."/>
            <person name="Andrzejewski T.M."/>
            <person name="Davidsen T.M."/>
            <person name="Wayne K.J."/>
            <person name="Tettelin H."/>
            <person name="Glass J.I."/>
            <person name="Rusch D."/>
            <person name="Podicherti R."/>
            <person name="Tsui H.-C.T."/>
            <person name="Winkler M.E."/>
        </authorList>
    </citation>
    <scope>NUCLEOTIDE SEQUENCE</scope>
</reference>
<organism evidence="1">
    <name type="scientific">marine metagenome</name>
    <dbReference type="NCBI Taxonomy" id="408172"/>
    <lineage>
        <taxon>unclassified sequences</taxon>
        <taxon>metagenomes</taxon>
        <taxon>ecological metagenomes</taxon>
    </lineage>
</organism>